<gene>
    <name evidence="2" type="ORF">D1970_18245</name>
</gene>
<comment type="caution">
    <text evidence="2">The sequence shown here is derived from an EMBL/GenBank/DDBJ whole genome shotgun (WGS) entry which is preliminary data.</text>
</comment>
<name>A0A398B072_9BACI</name>
<dbReference type="EMBL" id="QWVT01000033">
    <property type="protein sequence ID" value="RID82674.1"/>
    <property type="molecule type" value="Genomic_DNA"/>
</dbReference>
<dbReference type="Pfam" id="PF07929">
    <property type="entry name" value="PRiA4_ORF3"/>
    <property type="match status" value="1"/>
</dbReference>
<dbReference type="InterPro" id="IPR012912">
    <property type="entry name" value="Plasmid_pRiA4b_Orf3-like"/>
</dbReference>
<dbReference type="Proteomes" id="UP000265816">
    <property type="component" value="Unassembled WGS sequence"/>
</dbReference>
<dbReference type="SUPFAM" id="SSF159941">
    <property type="entry name" value="MM3350-like"/>
    <property type="match status" value="1"/>
</dbReference>
<organism evidence="2 3">
    <name type="scientific">Mesobacillus zeae</name>
    <dbReference type="NCBI Taxonomy" id="1917180"/>
    <lineage>
        <taxon>Bacteria</taxon>
        <taxon>Bacillati</taxon>
        <taxon>Bacillota</taxon>
        <taxon>Bacilli</taxon>
        <taxon>Bacillales</taxon>
        <taxon>Bacillaceae</taxon>
        <taxon>Mesobacillus</taxon>
    </lineage>
</organism>
<dbReference type="AlphaFoldDB" id="A0A398B072"/>
<accession>A0A398B072</accession>
<evidence type="ECO:0000313" key="3">
    <source>
        <dbReference type="Proteomes" id="UP000265816"/>
    </source>
</evidence>
<dbReference type="OrthoDB" id="9801392at2"/>
<evidence type="ECO:0000313" key="2">
    <source>
        <dbReference type="EMBL" id="RID82674.1"/>
    </source>
</evidence>
<keyword evidence="3" id="KW-1185">Reference proteome</keyword>
<evidence type="ECO:0000259" key="1">
    <source>
        <dbReference type="Pfam" id="PF07929"/>
    </source>
</evidence>
<protein>
    <recommendedName>
        <fullName evidence="1">Plasmid pRiA4b Orf3-like domain-containing protein</fullName>
    </recommendedName>
</protein>
<reference evidence="2 3" key="1">
    <citation type="submission" date="2018-08" db="EMBL/GenBank/DDBJ databases">
        <title>Bacillus jemisoniae sp. nov., Bacillus chryseoplanitiae sp. nov., Bacillus resnikiae sp. nov., and Bacillus frankliniae sp. nov., isolated from Viking spacecraft and associated surfaces.</title>
        <authorList>
            <person name="Seuylemezian A."/>
            <person name="Vaishampayan P."/>
        </authorList>
    </citation>
    <scope>NUCLEOTIDE SEQUENCE [LARGE SCALE GENOMIC DNA]</scope>
    <source>
        <strain evidence="2 3">JJ-247</strain>
    </source>
</reference>
<proteinExistence type="predicted"/>
<dbReference type="RefSeq" id="WP_119114290.1">
    <property type="nucleotide sequence ID" value="NZ_CBCSEO010000013.1"/>
</dbReference>
<dbReference type="InterPro" id="IPR024047">
    <property type="entry name" value="MM3350-like_sf"/>
</dbReference>
<sequence length="60" mass="6584">MIIVPIILFVLEMSQDTPPQDVDGEGGYASTFEVLADPVHPDHEPMLHSGSLRGYGEFDI</sequence>
<feature type="domain" description="Plasmid pRiA4b Orf3-like" evidence="1">
    <location>
        <begin position="10"/>
        <end position="49"/>
    </location>
</feature>